<reference evidence="2" key="1">
    <citation type="submission" date="2019-08" db="EMBL/GenBank/DDBJ databases">
        <authorList>
            <person name="Kucharzyk K."/>
            <person name="Murdoch R.W."/>
            <person name="Higgins S."/>
            <person name="Loffler F."/>
        </authorList>
    </citation>
    <scope>NUCLEOTIDE SEQUENCE</scope>
</reference>
<feature type="domain" description="RNA polymerase sigma-70 region 4" evidence="1">
    <location>
        <begin position="93"/>
        <end position="130"/>
    </location>
</feature>
<dbReference type="SUPFAM" id="SSF88659">
    <property type="entry name" value="Sigma3 and sigma4 domains of RNA polymerase sigma factors"/>
    <property type="match status" value="1"/>
</dbReference>
<dbReference type="GO" id="GO:0006352">
    <property type="term" value="P:DNA-templated transcription initiation"/>
    <property type="evidence" value="ECO:0007669"/>
    <property type="project" value="InterPro"/>
</dbReference>
<comment type="caution">
    <text evidence="2">The sequence shown here is derived from an EMBL/GenBank/DDBJ whole genome shotgun (WGS) entry which is preliminary data.</text>
</comment>
<name>A0A645IB43_9ZZZZ</name>
<protein>
    <recommendedName>
        <fullName evidence="1">RNA polymerase sigma-70 region 4 domain-containing protein</fullName>
    </recommendedName>
</protein>
<evidence type="ECO:0000259" key="1">
    <source>
        <dbReference type="Pfam" id="PF04545"/>
    </source>
</evidence>
<dbReference type="GO" id="GO:0003700">
    <property type="term" value="F:DNA-binding transcription factor activity"/>
    <property type="evidence" value="ECO:0007669"/>
    <property type="project" value="InterPro"/>
</dbReference>
<dbReference type="Pfam" id="PF04545">
    <property type="entry name" value="Sigma70_r4"/>
    <property type="match status" value="1"/>
</dbReference>
<sequence length="137" mass="16229">MTAKEYLRQAYRLNELIDSRITELERLRDYSTRLTSCSFEGERVSKSRSTEAPFARIIEKIVDLEKVINRDIDRYVDLKTEMNAAIDRVPNVDERLLLRYRYLNNYNWDDIAQLLNVSGRTVHRIHSTALYNFSVPI</sequence>
<dbReference type="AlphaFoldDB" id="A0A645IB43"/>
<dbReference type="InterPro" id="IPR007630">
    <property type="entry name" value="RNA_pol_sigma70_r4"/>
</dbReference>
<accession>A0A645IB43</accession>
<gene>
    <name evidence="2" type="ORF">SDC9_195751</name>
</gene>
<proteinExistence type="predicted"/>
<dbReference type="InterPro" id="IPR013324">
    <property type="entry name" value="RNA_pol_sigma_r3/r4-like"/>
</dbReference>
<dbReference type="EMBL" id="VSSQ01110191">
    <property type="protein sequence ID" value="MPN48146.1"/>
    <property type="molecule type" value="Genomic_DNA"/>
</dbReference>
<dbReference type="Gene3D" id="1.20.140.160">
    <property type="match status" value="1"/>
</dbReference>
<evidence type="ECO:0000313" key="2">
    <source>
        <dbReference type="EMBL" id="MPN48146.1"/>
    </source>
</evidence>
<organism evidence="2">
    <name type="scientific">bioreactor metagenome</name>
    <dbReference type="NCBI Taxonomy" id="1076179"/>
    <lineage>
        <taxon>unclassified sequences</taxon>
        <taxon>metagenomes</taxon>
        <taxon>ecological metagenomes</taxon>
    </lineage>
</organism>